<dbReference type="GO" id="GO:0005737">
    <property type="term" value="C:cytoplasm"/>
    <property type="evidence" value="ECO:0007669"/>
    <property type="project" value="UniProtKB-ARBA"/>
</dbReference>
<evidence type="ECO:0000256" key="7">
    <source>
        <dbReference type="RuleBase" id="RU004466"/>
    </source>
</evidence>
<dbReference type="PANTHER" id="PTHR43281">
    <property type="entry name" value="FARNESYL DIPHOSPHATE SYNTHASE"/>
    <property type="match status" value="1"/>
</dbReference>
<dbReference type="InterPro" id="IPR053378">
    <property type="entry name" value="Prenyl_diphosphate_synthase"/>
</dbReference>
<keyword evidence="3 7" id="KW-0808">Transferase</keyword>
<evidence type="ECO:0000256" key="5">
    <source>
        <dbReference type="ARBA" id="ARBA00022842"/>
    </source>
</evidence>
<comment type="similarity">
    <text evidence="2 7">Belongs to the FPP/GGPP synthase family.</text>
</comment>
<dbReference type="GO" id="GO:0016114">
    <property type="term" value="P:terpenoid biosynthetic process"/>
    <property type="evidence" value="ECO:0007669"/>
    <property type="project" value="UniProtKB-ARBA"/>
</dbReference>
<dbReference type="InterPro" id="IPR000092">
    <property type="entry name" value="Polyprenyl_synt"/>
</dbReference>
<evidence type="ECO:0000256" key="3">
    <source>
        <dbReference type="ARBA" id="ARBA00022679"/>
    </source>
</evidence>
<dbReference type="PROSITE" id="PS00723">
    <property type="entry name" value="POLYPRENYL_SYNTHASE_1"/>
    <property type="match status" value="1"/>
</dbReference>
<reference evidence="8" key="1">
    <citation type="submission" date="2021-02" db="EMBL/GenBank/DDBJ databases">
        <title>Thiocyanate and organic carbon inputs drive convergent selection for specific autotrophic Afipia and Thiobacillus strains within complex microbiomes.</title>
        <authorList>
            <person name="Huddy R.J."/>
            <person name="Sachdeva R."/>
            <person name="Kadzinga F."/>
            <person name="Kantor R.S."/>
            <person name="Harrison S.T.L."/>
            <person name="Banfield J.F."/>
        </authorList>
    </citation>
    <scope>NUCLEOTIDE SEQUENCE</scope>
    <source>
        <strain evidence="8">SCN18_10_11_15_R4_P_38_20</strain>
    </source>
</reference>
<dbReference type="InterPro" id="IPR008949">
    <property type="entry name" value="Isoprenoid_synthase_dom_sf"/>
</dbReference>
<evidence type="ECO:0000313" key="8">
    <source>
        <dbReference type="EMBL" id="MBN9413447.1"/>
    </source>
</evidence>
<keyword evidence="5" id="KW-0460">Magnesium</keyword>
<dbReference type="PANTHER" id="PTHR43281:SF1">
    <property type="entry name" value="FARNESYL DIPHOSPHATE SYNTHASE"/>
    <property type="match status" value="1"/>
</dbReference>
<dbReference type="InterPro" id="IPR033749">
    <property type="entry name" value="Polyprenyl_synt_CS"/>
</dbReference>
<evidence type="ECO:0000256" key="6">
    <source>
        <dbReference type="ARBA" id="ARBA00023229"/>
    </source>
</evidence>
<dbReference type="GO" id="GO:0046872">
    <property type="term" value="F:metal ion binding"/>
    <property type="evidence" value="ECO:0007669"/>
    <property type="project" value="UniProtKB-KW"/>
</dbReference>
<proteinExistence type="inferred from homology"/>
<protein>
    <submittedName>
        <fullName evidence="8">Polyprenyl synthetase family protein</fullName>
    </submittedName>
</protein>
<dbReference type="Gene3D" id="1.10.600.10">
    <property type="entry name" value="Farnesyl Diphosphate Synthase"/>
    <property type="match status" value="1"/>
</dbReference>
<dbReference type="Pfam" id="PF00348">
    <property type="entry name" value="polyprenyl_synt"/>
    <property type="match status" value="1"/>
</dbReference>
<dbReference type="AlphaFoldDB" id="A0A8J7PKF2"/>
<comment type="cofactor">
    <cofactor evidence="1">
        <name>Mg(2+)</name>
        <dbReference type="ChEBI" id="CHEBI:18420"/>
    </cofactor>
</comment>
<keyword evidence="4" id="KW-0479">Metal-binding</keyword>
<evidence type="ECO:0000313" key="9">
    <source>
        <dbReference type="Proteomes" id="UP000664414"/>
    </source>
</evidence>
<dbReference type="FunFam" id="1.10.600.10:FF:000001">
    <property type="entry name" value="Geranylgeranyl diphosphate synthase"/>
    <property type="match status" value="1"/>
</dbReference>
<dbReference type="PROSITE" id="PS00444">
    <property type="entry name" value="POLYPRENYL_SYNTHASE_2"/>
    <property type="match status" value="1"/>
</dbReference>
<comment type="caution">
    <text evidence="8">The sequence shown here is derived from an EMBL/GenBank/DDBJ whole genome shotgun (WGS) entry which is preliminary data.</text>
</comment>
<dbReference type="Proteomes" id="UP000664414">
    <property type="component" value="Unassembled WGS sequence"/>
</dbReference>
<dbReference type="EMBL" id="JAFKGL010000024">
    <property type="protein sequence ID" value="MBN9413447.1"/>
    <property type="molecule type" value="Genomic_DNA"/>
</dbReference>
<dbReference type="NCBIfam" id="NF045485">
    <property type="entry name" value="FPPsyn"/>
    <property type="match status" value="1"/>
</dbReference>
<accession>A0A8J7PKF2</accession>
<dbReference type="CDD" id="cd00685">
    <property type="entry name" value="Trans_IPPS_HT"/>
    <property type="match status" value="1"/>
</dbReference>
<dbReference type="SUPFAM" id="SSF48576">
    <property type="entry name" value="Terpenoid synthases"/>
    <property type="match status" value="1"/>
</dbReference>
<dbReference type="SFLD" id="SFLDS00005">
    <property type="entry name" value="Isoprenoid_Synthase_Type_I"/>
    <property type="match status" value="1"/>
</dbReference>
<dbReference type="SFLD" id="SFLDG01017">
    <property type="entry name" value="Polyprenyl_Transferase_Like"/>
    <property type="match status" value="1"/>
</dbReference>
<sequence>MEELTFLLQEIRFKIDDHLKKTIAIFCKNTPHRLYEAMEYSALSPGKRFRSFLLLEFGQAFEVPETQLLQVATAIEFVNAYSLVHDDLPCMDDAALRRGQPTTHLKFDEATALLAGNSLLTAAFQLLSMEDTHSDPTIRLHLIMALAKACGSQGMMGGQMLDLLGETRLFSLDEIQQMQTLKTGALLIFSCEAAAILGNKDAHLINEVRRFSTHLGLAFQITDDLLDYESSPEKTGKTVGLDKQANKATFVKLLGIEEARIRAKEEVEKALLALQEIGLSSSKLEKAALSLLTRSL</sequence>
<name>A0A8J7PKF2_9PROT</name>
<keyword evidence="6" id="KW-0414">Isoprene biosynthesis</keyword>
<gene>
    <name evidence="8" type="ORF">J0H12_05950</name>
</gene>
<evidence type="ECO:0000256" key="1">
    <source>
        <dbReference type="ARBA" id="ARBA00001946"/>
    </source>
</evidence>
<evidence type="ECO:0000256" key="2">
    <source>
        <dbReference type="ARBA" id="ARBA00006706"/>
    </source>
</evidence>
<organism evidence="8 9">
    <name type="scientific">Candidatus Paracaedimonas acanthamoebae</name>
    <dbReference type="NCBI Taxonomy" id="244581"/>
    <lineage>
        <taxon>Bacteria</taxon>
        <taxon>Pseudomonadati</taxon>
        <taxon>Pseudomonadota</taxon>
        <taxon>Alphaproteobacteria</taxon>
        <taxon>Holosporales</taxon>
        <taxon>Caedimonadaceae</taxon>
        <taxon>Candidatus Paracaedimonas</taxon>
    </lineage>
</organism>
<dbReference type="GO" id="GO:0004659">
    <property type="term" value="F:prenyltransferase activity"/>
    <property type="evidence" value="ECO:0007669"/>
    <property type="project" value="InterPro"/>
</dbReference>
<evidence type="ECO:0000256" key="4">
    <source>
        <dbReference type="ARBA" id="ARBA00022723"/>
    </source>
</evidence>